<dbReference type="Proteomes" id="UP000524492">
    <property type="component" value="Unassembled WGS sequence"/>
</dbReference>
<keyword evidence="1" id="KW-0067">ATP-binding</keyword>
<accession>A0A7W6Q5P7</accession>
<organism evidence="1 2">
    <name type="scientific">Rhizobium aethiopicum</name>
    <dbReference type="NCBI Taxonomy" id="1138170"/>
    <lineage>
        <taxon>Bacteria</taxon>
        <taxon>Pseudomonadati</taxon>
        <taxon>Pseudomonadota</taxon>
        <taxon>Alphaproteobacteria</taxon>
        <taxon>Hyphomicrobiales</taxon>
        <taxon>Rhizobiaceae</taxon>
        <taxon>Rhizobium/Agrobacterium group</taxon>
        <taxon>Rhizobium</taxon>
    </lineage>
</organism>
<dbReference type="AlphaFoldDB" id="A0A7W6Q5P7"/>
<dbReference type="SUPFAM" id="SSF52540">
    <property type="entry name" value="P-loop containing nucleoside triphosphate hydrolases"/>
    <property type="match status" value="1"/>
</dbReference>
<reference evidence="1 2" key="1">
    <citation type="submission" date="2020-08" db="EMBL/GenBank/DDBJ databases">
        <title>Genomic Encyclopedia of Type Strains, Phase IV (KMG-V): Genome sequencing to study the core and pangenomes of soil and plant-associated prokaryotes.</title>
        <authorList>
            <person name="Whitman W."/>
        </authorList>
    </citation>
    <scope>NUCLEOTIDE SEQUENCE [LARGE SCALE GENOMIC DNA]</scope>
    <source>
        <strain evidence="1 2">SEMIA 4074</strain>
    </source>
</reference>
<dbReference type="Gene3D" id="3.40.50.300">
    <property type="entry name" value="P-loop containing nucleotide triphosphate hydrolases"/>
    <property type="match status" value="1"/>
</dbReference>
<dbReference type="EMBL" id="JACIFV010000001">
    <property type="protein sequence ID" value="MBB4190230.1"/>
    <property type="molecule type" value="Genomic_DNA"/>
</dbReference>
<evidence type="ECO:0000313" key="2">
    <source>
        <dbReference type="Proteomes" id="UP000524492"/>
    </source>
</evidence>
<protein>
    <submittedName>
        <fullName evidence="1">Energy-coupling factor transporter ATP-binding protein EcfA2</fullName>
    </submittedName>
</protein>
<dbReference type="RefSeq" id="WP_184452994.1">
    <property type="nucleotide sequence ID" value="NZ_JACIFV010000001.1"/>
</dbReference>
<dbReference type="GO" id="GO:0005524">
    <property type="term" value="F:ATP binding"/>
    <property type="evidence" value="ECO:0007669"/>
    <property type="project" value="UniProtKB-KW"/>
</dbReference>
<keyword evidence="2" id="KW-1185">Reference proteome</keyword>
<dbReference type="InterPro" id="IPR027417">
    <property type="entry name" value="P-loop_NTPase"/>
</dbReference>
<name>A0A7W6Q5P7_9HYPH</name>
<proteinExistence type="predicted"/>
<keyword evidence="1" id="KW-0547">Nucleotide-binding</keyword>
<dbReference type="Pfam" id="PF13238">
    <property type="entry name" value="AAA_18"/>
    <property type="match status" value="1"/>
</dbReference>
<comment type="caution">
    <text evidence="1">The sequence shown here is derived from an EMBL/GenBank/DDBJ whole genome shotgun (WGS) entry which is preliminary data.</text>
</comment>
<sequence length="172" mass="19021">MPLVILTGASGAGKTTIAEAIARRHGQEIDVFYKDSIGVPPVQEMVDQFGSVEGWQRAATFAWMSRLSPLLAEGRSILFEGQSRFSFLAEAAEGAGIGAHSCILIDCDDDTRARRLSVDRGQPELANPDMMNWAAFLRHEAAAYRCEILDTSNLTLEQGVERVLRELRRQRV</sequence>
<evidence type="ECO:0000313" key="1">
    <source>
        <dbReference type="EMBL" id="MBB4190230.1"/>
    </source>
</evidence>
<gene>
    <name evidence="1" type="ORF">GGD53_000346</name>
</gene>